<evidence type="ECO:0000313" key="4">
    <source>
        <dbReference type="Proteomes" id="UP000178520"/>
    </source>
</evidence>
<sequence length="248" mass="25601">MKTKIALISAVGIFLGAFAFAASMSLSPLNVSVKSGQTFSVLVSLDPQSGKISTAKVELKYPANLVEVTGFSFVGPSWIALAQEGYDLVDNTNGSMIKTAGYPKGASVPIAFGTATFRAKQSGIATISVGDKTLLLGADGKNSLSGAVAPVSVTITVPTPTPTPIPTLAGTVVSSTPKPIVQPTQSPEVTESVTPVPSVEPSAQQASILGTIGNKLDLGTDSWPVSLIVVLALVYGAYWLIKRKLRKQ</sequence>
<accession>A0A1F8E961</accession>
<evidence type="ECO:0000256" key="2">
    <source>
        <dbReference type="SAM" id="SignalP"/>
    </source>
</evidence>
<dbReference type="GO" id="GO:0030246">
    <property type="term" value="F:carbohydrate binding"/>
    <property type="evidence" value="ECO:0007669"/>
    <property type="project" value="InterPro"/>
</dbReference>
<feature type="signal peptide" evidence="2">
    <location>
        <begin position="1"/>
        <end position="21"/>
    </location>
</feature>
<reference evidence="3 4" key="1">
    <citation type="journal article" date="2016" name="Nat. Commun.">
        <title>Thousands of microbial genomes shed light on interconnected biogeochemical processes in an aquifer system.</title>
        <authorList>
            <person name="Anantharaman K."/>
            <person name="Brown C.T."/>
            <person name="Hug L.A."/>
            <person name="Sharon I."/>
            <person name="Castelle C.J."/>
            <person name="Probst A.J."/>
            <person name="Thomas B.C."/>
            <person name="Singh A."/>
            <person name="Wilkins M.J."/>
            <person name="Karaoz U."/>
            <person name="Brodie E.L."/>
            <person name="Williams K.H."/>
            <person name="Hubbard S.S."/>
            <person name="Banfield J.F."/>
        </authorList>
    </citation>
    <scope>NUCLEOTIDE SEQUENCE [LARGE SCALE GENOMIC DNA]</scope>
</reference>
<dbReference type="Gene3D" id="2.60.40.680">
    <property type="match status" value="1"/>
</dbReference>
<comment type="caution">
    <text evidence="3">The sequence shown here is derived from an EMBL/GenBank/DDBJ whole genome shotgun (WGS) entry which is preliminary data.</text>
</comment>
<dbReference type="InterPro" id="IPR008965">
    <property type="entry name" value="CBM2/CBM3_carb-bd_dom_sf"/>
</dbReference>
<dbReference type="EMBL" id="MGJA01000013">
    <property type="protein sequence ID" value="OGM97353.1"/>
    <property type="molecule type" value="Genomic_DNA"/>
</dbReference>
<organism evidence="3 4">
    <name type="scientific">Candidatus Yanofskybacteria bacterium RIFCSPHIGHO2_01_FULL_41_21</name>
    <dbReference type="NCBI Taxonomy" id="1802660"/>
    <lineage>
        <taxon>Bacteria</taxon>
        <taxon>Candidatus Yanofskyibacteriota</taxon>
    </lineage>
</organism>
<dbReference type="Proteomes" id="UP000178520">
    <property type="component" value="Unassembled WGS sequence"/>
</dbReference>
<keyword evidence="1" id="KW-0812">Transmembrane</keyword>
<feature type="chain" id="PRO_5009535269" description="Cohesin domain-containing protein" evidence="2">
    <location>
        <begin position="22"/>
        <end position="248"/>
    </location>
</feature>
<keyword evidence="2" id="KW-0732">Signal</keyword>
<dbReference type="STRING" id="1802660.A2735_03215"/>
<proteinExistence type="predicted"/>
<dbReference type="SUPFAM" id="SSF49384">
    <property type="entry name" value="Carbohydrate-binding domain"/>
    <property type="match status" value="1"/>
</dbReference>
<name>A0A1F8E961_9BACT</name>
<evidence type="ECO:0000256" key="1">
    <source>
        <dbReference type="SAM" id="Phobius"/>
    </source>
</evidence>
<protein>
    <recommendedName>
        <fullName evidence="5">Cohesin domain-containing protein</fullName>
    </recommendedName>
</protein>
<keyword evidence="1" id="KW-0472">Membrane</keyword>
<feature type="transmembrane region" description="Helical" evidence="1">
    <location>
        <begin position="223"/>
        <end position="241"/>
    </location>
</feature>
<evidence type="ECO:0000313" key="3">
    <source>
        <dbReference type="EMBL" id="OGM97353.1"/>
    </source>
</evidence>
<gene>
    <name evidence="3" type="ORF">A2735_03215</name>
</gene>
<evidence type="ECO:0008006" key="5">
    <source>
        <dbReference type="Google" id="ProtNLM"/>
    </source>
</evidence>
<dbReference type="AlphaFoldDB" id="A0A1F8E961"/>
<keyword evidence="1" id="KW-1133">Transmembrane helix</keyword>